<dbReference type="eggNOG" id="COG1309">
    <property type="taxonomic scope" value="Bacteria"/>
</dbReference>
<dbReference type="InterPro" id="IPR001647">
    <property type="entry name" value="HTH_TetR"/>
</dbReference>
<evidence type="ECO:0000259" key="4">
    <source>
        <dbReference type="PROSITE" id="PS50977"/>
    </source>
</evidence>
<keyword evidence="6" id="KW-1185">Reference proteome</keyword>
<dbReference type="STRING" id="439292.Bsel_0940"/>
<sequence>MTDSLITKKIIAKSLKELMARQPFQKISVRDIMERAGLRRQTFYYHFQDKFELLTWIYQSETREHSIDFFNYDEPERIFTHLLYYVYDNREFYEKAIQVHEQNGFFQALSVHIESLYDRLISEWAKRDGFTLSDERREFIIRYYSKGFIGFVETWLAEGCRTDARELSGELNDVVHKGLRNCLNSRAEDGGDRE</sequence>
<dbReference type="InterPro" id="IPR009057">
    <property type="entry name" value="Homeodomain-like_sf"/>
</dbReference>
<dbReference type="AlphaFoldDB" id="D6Y071"/>
<feature type="domain" description="HTH tetR-type" evidence="4">
    <location>
        <begin position="5"/>
        <end position="65"/>
    </location>
</feature>
<dbReference type="Pfam" id="PF00440">
    <property type="entry name" value="TetR_N"/>
    <property type="match status" value="1"/>
</dbReference>
<evidence type="ECO:0000256" key="1">
    <source>
        <dbReference type="ARBA" id="ARBA00022491"/>
    </source>
</evidence>
<dbReference type="InterPro" id="IPR039532">
    <property type="entry name" value="TetR_C_Firmicutes"/>
</dbReference>
<evidence type="ECO:0000256" key="2">
    <source>
        <dbReference type="ARBA" id="ARBA00023125"/>
    </source>
</evidence>
<dbReference type="NCBIfam" id="TIGR02366">
    <property type="entry name" value="DHAK_reg"/>
    <property type="match status" value="1"/>
</dbReference>
<accession>D6Y071</accession>
<dbReference type="GO" id="GO:0003677">
    <property type="term" value="F:DNA binding"/>
    <property type="evidence" value="ECO:0007669"/>
    <property type="project" value="UniProtKB-UniRule"/>
</dbReference>
<dbReference type="EMBL" id="CP001791">
    <property type="protein sequence ID" value="ADH98462.1"/>
    <property type="molecule type" value="Genomic_DNA"/>
</dbReference>
<dbReference type="HOGENOM" id="CLU_087539_2_2_9"/>
<keyword evidence="1" id="KW-0678">Repressor</keyword>
<dbReference type="InterPro" id="IPR050624">
    <property type="entry name" value="HTH-type_Tx_Regulator"/>
</dbReference>
<protein>
    <submittedName>
        <fullName evidence="5">Transcriptional regulator, TetR family</fullName>
    </submittedName>
</protein>
<dbReference type="SUPFAM" id="SSF46689">
    <property type="entry name" value="Homeodomain-like"/>
    <property type="match status" value="1"/>
</dbReference>
<gene>
    <name evidence="5" type="ordered locus">Bsel_0940</name>
</gene>
<dbReference type="Pfam" id="PF14278">
    <property type="entry name" value="TetR_C_8"/>
    <property type="match status" value="1"/>
</dbReference>
<dbReference type="Gene3D" id="1.10.357.10">
    <property type="entry name" value="Tetracycline Repressor, domain 2"/>
    <property type="match status" value="1"/>
</dbReference>
<keyword evidence="2 3" id="KW-0238">DNA-binding</keyword>
<feature type="DNA-binding region" description="H-T-H motif" evidence="3">
    <location>
        <begin position="28"/>
        <end position="47"/>
    </location>
</feature>
<evidence type="ECO:0000256" key="3">
    <source>
        <dbReference type="PROSITE-ProRule" id="PRU00335"/>
    </source>
</evidence>
<dbReference type="PANTHER" id="PTHR43479">
    <property type="entry name" value="ACREF/ENVCD OPERON REPRESSOR-RELATED"/>
    <property type="match status" value="1"/>
</dbReference>
<dbReference type="PANTHER" id="PTHR43479:SF7">
    <property type="entry name" value="TETR-FAMILY TRANSCRIPTIONAL REGULATOR"/>
    <property type="match status" value="1"/>
</dbReference>
<proteinExistence type="predicted"/>
<dbReference type="Proteomes" id="UP000000271">
    <property type="component" value="Chromosome"/>
</dbReference>
<dbReference type="RefSeq" id="WP_013171887.1">
    <property type="nucleotide sequence ID" value="NC_014219.1"/>
</dbReference>
<evidence type="ECO:0000313" key="6">
    <source>
        <dbReference type="Proteomes" id="UP000000271"/>
    </source>
</evidence>
<dbReference type="InterPro" id="IPR012738">
    <property type="entry name" value="Tscrpt_reg_DhaS"/>
</dbReference>
<evidence type="ECO:0000313" key="5">
    <source>
        <dbReference type="EMBL" id="ADH98462.1"/>
    </source>
</evidence>
<dbReference type="KEGG" id="bse:Bsel_0940"/>
<organism evidence="5 6">
    <name type="scientific">Bacillus selenitireducens (strain ATCC 700615 / DSM 15326 / MLS10)</name>
    <dbReference type="NCBI Taxonomy" id="439292"/>
    <lineage>
        <taxon>Bacteria</taxon>
        <taxon>Bacillati</taxon>
        <taxon>Bacillota</taxon>
        <taxon>Bacilli</taxon>
        <taxon>Bacillales</taxon>
        <taxon>Bacillaceae</taxon>
        <taxon>Salisediminibacterium</taxon>
    </lineage>
</organism>
<reference evidence="5" key="1">
    <citation type="submission" date="2009-10" db="EMBL/GenBank/DDBJ databases">
        <title>Complete sequence of Bacillus selenitireducens MLS10.</title>
        <authorList>
            <consortium name="US DOE Joint Genome Institute"/>
            <person name="Lucas S."/>
            <person name="Copeland A."/>
            <person name="Lapidus A."/>
            <person name="Glavina del Rio T."/>
            <person name="Dalin E."/>
            <person name="Tice H."/>
            <person name="Bruce D."/>
            <person name="Goodwin L."/>
            <person name="Pitluck S."/>
            <person name="Sims D."/>
            <person name="Brettin T."/>
            <person name="Detter J.C."/>
            <person name="Han C."/>
            <person name="Larimer F."/>
            <person name="Land M."/>
            <person name="Hauser L."/>
            <person name="Kyrpides N."/>
            <person name="Ovchinnikova G."/>
            <person name="Stolz J."/>
        </authorList>
    </citation>
    <scope>NUCLEOTIDE SEQUENCE [LARGE SCALE GENOMIC DNA]</scope>
    <source>
        <strain evidence="5">MLS10</strain>
    </source>
</reference>
<name>D6Y071_BACIE</name>
<dbReference type="PROSITE" id="PS50977">
    <property type="entry name" value="HTH_TETR_2"/>
    <property type="match status" value="1"/>
</dbReference>